<name>A0A0R1MVS3_9LACO</name>
<dbReference type="OrthoDB" id="411397at2"/>
<dbReference type="InterPro" id="IPR015077">
    <property type="entry name" value="DUF1858"/>
</dbReference>
<evidence type="ECO:0000259" key="1">
    <source>
        <dbReference type="Pfam" id="PF08984"/>
    </source>
</evidence>
<evidence type="ECO:0000313" key="2">
    <source>
        <dbReference type="EMBL" id="KRL08435.1"/>
    </source>
</evidence>
<evidence type="ECO:0000313" key="3">
    <source>
        <dbReference type="Proteomes" id="UP000051330"/>
    </source>
</evidence>
<dbReference type="RefSeq" id="WP_057822441.1">
    <property type="nucleotide sequence ID" value="NZ_AZEC01000023.1"/>
</dbReference>
<dbReference type="AlphaFoldDB" id="A0A0R1MVS3"/>
<sequence>MSTINVDTPVYELVKHNPKIVPLMVRLGFNAIGDQAMLNTVGRFVSLRKGAQMMDFDLKKIKAALTDDGYEVIDDGRPIKRY</sequence>
<dbReference type="Proteomes" id="UP000051330">
    <property type="component" value="Unassembled WGS sequence"/>
</dbReference>
<dbReference type="EMBL" id="AZEC01000023">
    <property type="protein sequence ID" value="KRL08435.1"/>
    <property type="molecule type" value="Genomic_DNA"/>
</dbReference>
<feature type="domain" description="DUF1858" evidence="1">
    <location>
        <begin position="4"/>
        <end position="61"/>
    </location>
</feature>
<proteinExistence type="predicted"/>
<dbReference type="SUPFAM" id="SSF140683">
    <property type="entry name" value="SP0561-like"/>
    <property type="match status" value="1"/>
</dbReference>
<protein>
    <recommendedName>
        <fullName evidence="1">DUF1858 domain-containing protein</fullName>
    </recommendedName>
</protein>
<gene>
    <name evidence="2" type="ORF">FD09_GL001626</name>
</gene>
<organism evidence="2 3">
    <name type="scientific">Schleiferilactobacillus perolens DSM 12744</name>
    <dbReference type="NCBI Taxonomy" id="1423792"/>
    <lineage>
        <taxon>Bacteria</taxon>
        <taxon>Bacillati</taxon>
        <taxon>Bacillota</taxon>
        <taxon>Bacilli</taxon>
        <taxon>Lactobacillales</taxon>
        <taxon>Lactobacillaceae</taxon>
        <taxon>Schleiferilactobacillus</taxon>
    </lineage>
</organism>
<dbReference type="PATRIC" id="fig|1423792.3.peg.1647"/>
<dbReference type="InterPro" id="IPR038062">
    <property type="entry name" value="ScdA-like_N_sf"/>
</dbReference>
<accession>A0A0R1MVS3</accession>
<comment type="caution">
    <text evidence="2">The sequence shown here is derived from an EMBL/GenBank/DDBJ whole genome shotgun (WGS) entry which is preliminary data.</text>
</comment>
<dbReference type="Gene3D" id="1.10.3910.10">
    <property type="entry name" value="SP0561-like"/>
    <property type="match status" value="1"/>
</dbReference>
<keyword evidence="3" id="KW-1185">Reference proteome</keyword>
<reference evidence="2 3" key="1">
    <citation type="journal article" date="2015" name="Genome Announc.">
        <title>Expanding the biotechnology potential of lactobacilli through comparative genomics of 213 strains and associated genera.</title>
        <authorList>
            <person name="Sun Z."/>
            <person name="Harris H.M."/>
            <person name="McCann A."/>
            <person name="Guo C."/>
            <person name="Argimon S."/>
            <person name="Zhang W."/>
            <person name="Yang X."/>
            <person name="Jeffery I.B."/>
            <person name="Cooney J.C."/>
            <person name="Kagawa T.F."/>
            <person name="Liu W."/>
            <person name="Song Y."/>
            <person name="Salvetti E."/>
            <person name="Wrobel A."/>
            <person name="Rasinkangas P."/>
            <person name="Parkhill J."/>
            <person name="Rea M.C."/>
            <person name="O'Sullivan O."/>
            <person name="Ritari J."/>
            <person name="Douillard F.P."/>
            <person name="Paul Ross R."/>
            <person name="Yang R."/>
            <person name="Briner A.E."/>
            <person name="Felis G.E."/>
            <person name="de Vos W.M."/>
            <person name="Barrangou R."/>
            <person name="Klaenhammer T.R."/>
            <person name="Caufield P.W."/>
            <person name="Cui Y."/>
            <person name="Zhang H."/>
            <person name="O'Toole P.W."/>
        </authorList>
    </citation>
    <scope>NUCLEOTIDE SEQUENCE [LARGE SCALE GENOMIC DNA]</scope>
    <source>
        <strain evidence="2 3">DSM 12744</strain>
    </source>
</reference>
<dbReference type="Pfam" id="PF08984">
    <property type="entry name" value="DUF1858"/>
    <property type="match status" value="1"/>
</dbReference>